<evidence type="ECO:0000256" key="7">
    <source>
        <dbReference type="ARBA" id="ARBA00023212"/>
    </source>
</evidence>
<evidence type="ECO:0000256" key="1">
    <source>
        <dbReference type="ARBA" id="ARBA00004611"/>
    </source>
</evidence>
<keyword evidence="10" id="KW-1185">Reference proteome</keyword>
<comment type="subcellular location">
    <subcellularLocation>
        <location evidence="1">Cytoplasm</location>
        <location evidence="1">Cytoskeleton</location>
        <location evidence="1">Flagellum axoneme</location>
    </subcellularLocation>
</comment>
<dbReference type="InterPro" id="IPR051437">
    <property type="entry name" value="TTLL_monoglycylase"/>
</dbReference>
<evidence type="ECO:0000313" key="11">
    <source>
        <dbReference type="RefSeq" id="XP_008283674.1"/>
    </source>
</evidence>
<keyword evidence="5" id="KW-0067">ATP-binding</keyword>
<dbReference type="Proteomes" id="UP000694891">
    <property type="component" value="Unplaced"/>
</dbReference>
<evidence type="ECO:0000256" key="5">
    <source>
        <dbReference type="ARBA" id="ARBA00022840"/>
    </source>
</evidence>
<dbReference type="GO" id="GO:0060271">
    <property type="term" value="P:cilium assembly"/>
    <property type="evidence" value="ECO:0007669"/>
    <property type="project" value="TreeGrafter"/>
</dbReference>
<keyword evidence="6" id="KW-0282">Flagellum</keyword>
<keyword evidence="6" id="KW-0969">Cilium</keyword>
<dbReference type="PROSITE" id="PS51221">
    <property type="entry name" value="TTL"/>
    <property type="match status" value="1"/>
</dbReference>
<evidence type="ECO:0000256" key="4">
    <source>
        <dbReference type="ARBA" id="ARBA00022741"/>
    </source>
</evidence>
<gene>
    <name evidence="11" type="primary">LOC103359889</name>
</gene>
<name>A0A9Y4JWA8_9TELE</name>
<keyword evidence="3" id="KW-0436">Ligase</keyword>
<evidence type="ECO:0000256" key="9">
    <source>
        <dbReference type="SAM" id="MobiDB-lite"/>
    </source>
</evidence>
<evidence type="ECO:0000256" key="8">
    <source>
        <dbReference type="ARBA" id="ARBA00048944"/>
    </source>
</evidence>
<accession>A0A9Y4JWA8</accession>
<feature type="region of interest" description="Disordered" evidence="9">
    <location>
        <begin position="46"/>
        <end position="85"/>
    </location>
</feature>
<keyword evidence="6" id="KW-0966">Cell projection</keyword>
<keyword evidence="7" id="KW-0206">Cytoskeleton</keyword>
<dbReference type="InterPro" id="IPR004344">
    <property type="entry name" value="TTL/TTLL_fam"/>
</dbReference>
<dbReference type="GO" id="GO:0005930">
    <property type="term" value="C:axoneme"/>
    <property type="evidence" value="ECO:0007669"/>
    <property type="project" value="TreeGrafter"/>
</dbReference>
<dbReference type="GO" id="GO:0015630">
    <property type="term" value="C:microtubule cytoskeleton"/>
    <property type="evidence" value="ECO:0007669"/>
    <property type="project" value="TreeGrafter"/>
</dbReference>
<sequence length="671" mass="77071">MEQELRAAKAFVHEAVKMHKIFSVQGSNPVVRAALRARGWVELRNNRSTQQAQQHCHKSRGSSNGASDNDDNAEKEQDPDRQHSFMSRQVKNEMVYFYWTYCREAINTKSLHKEQITNHFADSRCFTTKVGLCMNLRNLHWFDSTDPDTFFPRCYILGAHEKQDFIEDFRRTACTSLLKYIAEREQDFQGERRSLSIQAIKGQEKQSKQRCRPVVLSQMINSALKVCQQLLDSLEHKDIDMNSETLTQEEWTEFIDNYYLVVHGGAEIEKRDNLVTSCKAMLHRLEEVSPQLDIDGMDNIWIIKPGAKSRGRDIKCSKHLDRILGLVDNEQTLFNINQWVVQKYLERPLLVHDTKFDVRQWFLVTDWNPLTVWFYKKCYMRFSTQPYSLDILDSSVHLCNDAIQKHLKPSQQRHPDIPAHNMWSDEQFRTFLSSQNQEAQWETVVVQGMKKAVIHVVQTAQDLMDSHKNSFEVYGADFLLGHDLHPWLLEINASPDMSPSTPVTARLCAAVQEDTLKVVLDWRVDHTANTGDFELIYRQAAVEVPQYTERNLSVRGFAIKSPCSLPPLTCSSCSPPRHQRQVKSKDPVAEKVKHLPAVQSAETQLKNTSSEVPVGHQPHSVVLCKSRAEVSKLCSGKVQLFTTDKHQDLSVPVKITAPEQSRQAVISSSRA</sequence>
<evidence type="ECO:0000256" key="6">
    <source>
        <dbReference type="ARBA" id="ARBA00022846"/>
    </source>
</evidence>
<dbReference type="GO" id="GO:0003341">
    <property type="term" value="P:cilium movement"/>
    <property type="evidence" value="ECO:0007669"/>
    <property type="project" value="TreeGrafter"/>
</dbReference>
<dbReference type="RefSeq" id="XP_008283674.1">
    <property type="nucleotide sequence ID" value="XM_008285452.1"/>
</dbReference>
<dbReference type="AlphaFoldDB" id="A0A9Y4JWA8"/>
<organism evidence="10 11">
    <name type="scientific">Stegastes partitus</name>
    <name type="common">bicolor damselfish</name>
    <dbReference type="NCBI Taxonomy" id="144197"/>
    <lineage>
        <taxon>Eukaryota</taxon>
        <taxon>Metazoa</taxon>
        <taxon>Chordata</taxon>
        <taxon>Craniata</taxon>
        <taxon>Vertebrata</taxon>
        <taxon>Euteleostomi</taxon>
        <taxon>Actinopterygii</taxon>
        <taxon>Neopterygii</taxon>
        <taxon>Teleostei</taxon>
        <taxon>Neoteleostei</taxon>
        <taxon>Acanthomorphata</taxon>
        <taxon>Ovalentaria</taxon>
        <taxon>Pomacentridae</taxon>
        <taxon>Stegastes</taxon>
    </lineage>
</organism>
<proteinExistence type="predicted"/>
<dbReference type="GO" id="GO:0005524">
    <property type="term" value="F:ATP binding"/>
    <property type="evidence" value="ECO:0007669"/>
    <property type="project" value="UniProtKB-KW"/>
</dbReference>
<feature type="compositionally biased region" description="Basic and acidic residues" evidence="9">
    <location>
        <begin position="72"/>
        <end position="83"/>
    </location>
</feature>
<dbReference type="Pfam" id="PF03133">
    <property type="entry name" value="TTL"/>
    <property type="match status" value="1"/>
</dbReference>
<protein>
    <submittedName>
        <fullName evidence="11">Tubulin monoglycylase TTLL3-like</fullName>
    </submittedName>
</protein>
<dbReference type="PANTHER" id="PTHR45870">
    <property type="entry name" value="TUBULIN MONOGLYCYLASE TTLL3"/>
    <property type="match status" value="1"/>
</dbReference>
<keyword evidence="2" id="KW-0963">Cytoplasm</keyword>
<dbReference type="GeneID" id="103359889"/>
<evidence type="ECO:0000256" key="2">
    <source>
        <dbReference type="ARBA" id="ARBA00022490"/>
    </source>
</evidence>
<dbReference type="Gene3D" id="3.30.470.20">
    <property type="entry name" value="ATP-grasp fold, B domain"/>
    <property type="match status" value="1"/>
</dbReference>
<dbReference type="PANTHER" id="PTHR45870:SF2">
    <property type="entry name" value="TUBULIN MONOGLYCYLASE TTLL3"/>
    <property type="match status" value="1"/>
</dbReference>
<dbReference type="GO" id="GO:0070736">
    <property type="term" value="F:protein-glycine ligase activity, initiating"/>
    <property type="evidence" value="ECO:0007669"/>
    <property type="project" value="TreeGrafter"/>
</dbReference>
<reference evidence="11" key="1">
    <citation type="submission" date="2025-08" db="UniProtKB">
        <authorList>
            <consortium name="RefSeq"/>
        </authorList>
    </citation>
    <scope>IDENTIFICATION</scope>
</reference>
<dbReference type="FunFam" id="3.30.470.20:FF:000032">
    <property type="entry name" value="tubulin monoglycylase TTLL3 isoform X2"/>
    <property type="match status" value="1"/>
</dbReference>
<evidence type="ECO:0000313" key="10">
    <source>
        <dbReference type="Proteomes" id="UP000694891"/>
    </source>
</evidence>
<evidence type="ECO:0000256" key="3">
    <source>
        <dbReference type="ARBA" id="ARBA00022598"/>
    </source>
</evidence>
<comment type="catalytic activity">
    <reaction evidence="8">
        <text>L-glutamyl-[protein] + glycine + ATP = glycyl-L-glutamyl-[protein] + ADP + phosphate + H(+)</text>
        <dbReference type="Rhea" id="RHEA:67180"/>
        <dbReference type="Rhea" id="RHEA-COMP:10208"/>
        <dbReference type="Rhea" id="RHEA-COMP:17207"/>
        <dbReference type="ChEBI" id="CHEBI:15378"/>
        <dbReference type="ChEBI" id="CHEBI:29973"/>
        <dbReference type="ChEBI" id="CHEBI:30616"/>
        <dbReference type="ChEBI" id="CHEBI:43474"/>
        <dbReference type="ChEBI" id="CHEBI:57305"/>
        <dbReference type="ChEBI" id="CHEBI:167890"/>
        <dbReference type="ChEBI" id="CHEBI:456216"/>
    </reaction>
    <physiologicalReaction direction="left-to-right" evidence="8">
        <dbReference type="Rhea" id="RHEA:67181"/>
    </physiologicalReaction>
</comment>
<keyword evidence="4" id="KW-0547">Nucleotide-binding</keyword>
<dbReference type="SUPFAM" id="SSF56059">
    <property type="entry name" value="Glutathione synthetase ATP-binding domain-like"/>
    <property type="match status" value="1"/>
</dbReference>